<comment type="similarity">
    <text evidence="7">Belongs to the binding-protein-dependent transport system permease family.</text>
</comment>
<evidence type="ECO:0000256" key="3">
    <source>
        <dbReference type="ARBA" id="ARBA00022475"/>
    </source>
</evidence>
<comment type="subcellular location">
    <subcellularLocation>
        <location evidence="1 7">Cell membrane</location>
        <topology evidence="1 7">Multi-pass membrane protein</topology>
    </subcellularLocation>
</comment>
<dbReference type="InterPro" id="IPR035906">
    <property type="entry name" value="MetI-like_sf"/>
</dbReference>
<evidence type="ECO:0000259" key="8">
    <source>
        <dbReference type="PROSITE" id="PS50928"/>
    </source>
</evidence>
<protein>
    <submittedName>
        <fullName evidence="9">Iron ABC transporter permease</fullName>
    </submittedName>
</protein>
<dbReference type="RefSeq" id="WP_220228157.1">
    <property type="nucleotide sequence ID" value="NZ_JAICBX010000002.1"/>
</dbReference>
<keyword evidence="10" id="KW-1185">Reference proteome</keyword>
<keyword evidence="3" id="KW-1003">Cell membrane</keyword>
<feature type="transmembrane region" description="Helical" evidence="7">
    <location>
        <begin position="344"/>
        <end position="367"/>
    </location>
</feature>
<keyword evidence="4 7" id="KW-0812">Transmembrane</keyword>
<feature type="transmembrane region" description="Helical" evidence="7">
    <location>
        <begin position="60"/>
        <end position="86"/>
    </location>
</feature>
<sequence>MAHFPLTASRSARSGAALPVLAFVISVFVLIPVIALFVIALTGSSQDWPHLIRYVIPQSIWTTVLLLSGVAVLSGSMGILSAWLVVSCDFPFRRLLSWALVLPFAVPTYLAAYAYVEFLDYTGPVQSAIRAIFGYTSGSEYSFPEARSLWGAAMILSFVLYPYVYLTCRAVFLMQGKAAVDVARTLGVGRFGAFFRVQLPMARPALAIGTTLTLMESLNDIGAVEYLGVNTLTFSIYDTWLNRGSLAGAAQIACAMLIIAFGCVVFERWARRRQRFSVTRTTGAVFDTVPQKLTGPAAWAATAACALPVLAGFGIPVYVLGGFALKRLEQFAGERLYSALFDSLYVSTVTTLITVAMAFVIAYAARVSGSRIVAYTGRIASFGYAIPGTVLALGVLVPLAGLDNLINLASERMFGMHVGLLLTGSGAAIIYACSIRFLTMAEGSVDAGFQKLSPNLDMAARTLGRNRSQTFVSVLLPMMRPAAMTAALLVFVDTMKELSATLLLRPFNFNTLATLVYEDASRARVEDAAPAALIIMLVGILPVILISRTAIRRPSGAPLYRG</sequence>
<proteinExistence type="inferred from homology"/>
<evidence type="ECO:0000256" key="1">
    <source>
        <dbReference type="ARBA" id="ARBA00004651"/>
    </source>
</evidence>
<evidence type="ECO:0000256" key="2">
    <source>
        <dbReference type="ARBA" id="ARBA00022448"/>
    </source>
</evidence>
<gene>
    <name evidence="9" type="ORF">K1W69_09665</name>
</gene>
<comment type="caution">
    <text evidence="9">The sequence shown here is derived from an EMBL/GenBank/DDBJ whole genome shotgun (WGS) entry which is preliminary data.</text>
</comment>
<feature type="transmembrane region" description="Helical" evidence="7">
    <location>
        <begin position="471"/>
        <end position="492"/>
    </location>
</feature>
<name>A0AAE2ZK66_9HYPH</name>
<feature type="transmembrane region" description="Helical" evidence="7">
    <location>
        <begin position="149"/>
        <end position="168"/>
    </location>
</feature>
<feature type="domain" description="ABC transmembrane type-1" evidence="8">
    <location>
        <begin position="340"/>
        <end position="546"/>
    </location>
</feature>
<dbReference type="EMBL" id="JAICBX010000002">
    <property type="protein sequence ID" value="MBW8637454.1"/>
    <property type="molecule type" value="Genomic_DNA"/>
</dbReference>
<dbReference type="InterPro" id="IPR000515">
    <property type="entry name" value="MetI-like"/>
</dbReference>
<dbReference type="GO" id="GO:0055085">
    <property type="term" value="P:transmembrane transport"/>
    <property type="evidence" value="ECO:0007669"/>
    <property type="project" value="InterPro"/>
</dbReference>
<keyword evidence="6 7" id="KW-0472">Membrane</keyword>
<keyword evidence="5 7" id="KW-1133">Transmembrane helix</keyword>
<feature type="transmembrane region" description="Helical" evidence="7">
    <location>
        <begin position="298"/>
        <end position="324"/>
    </location>
</feature>
<dbReference type="PROSITE" id="PS50928">
    <property type="entry name" value="ABC_TM1"/>
    <property type="match status" value="2"/>
</dbReference>
<dbReference type="Proteomes" id="UP001196509">
    <property type="component" value="Unassembled WGS sequence"/>
</dbReference>
<feature type="transmembrane region" description="Helical" evidence="7">
    <location>
        <begin position="379"/>
        <end position="402"/>
    </location>
</feature>
<dbReference type="PANTHER" id="PTHR30183:SF2">
    <property type="entry name" value="IRON UTILIZATION PROTEIN"/>
    <property type="match status" value="1"/>
</dbReference>
<feature type="transmembrane region" description="Helical" evidence="7">
    <location>
        <begin position="531"/>
        <end position="551"/>
    </location>
</feature>
<keyword evidence="2 7" id="KW-0813">Transport</keyword>
<dbReference type="PANTHER" id="PTHR30183">
    <property type="entry name" value="MOLYBDENUM TRANSPORT SYSTEM PERMEASE PROTEIN MODB"/>
    <property type="match status" value="1"/>
</dbReference>
<dbReference type="AlphaFoldDB" id="A0AAE2ZK66"/>
<feature type="transmembrane region" description="Helical" evidence="7">
    <location>
        <begin position="95"/>
        <end position="116"/>
    </location>
</feature>
<dbReference type="FunFam" id="1.10.3720.10:FF:000088">
    <property type="entry name" value="Iron(III) ABC transporter, permease protein"/>
    <property type="match status" value="1"/>
</dbReference>
<organism evidence="9 10">
    <name type="scientific">Flavimaribacter sediminis</name>
    <dbReference type="NCBI Taxonomy" id="2865987"/>
    <lineage>
        <taxon>Bacteria</taxon>
        <taxon>Pseudomonadati</taxon>
        <taxon>Pseudomonadota</taxon>
        <taxon>Alphaproteobacteria</taxon>
        <taxon>Hyphomicrobiales</taxon>
        <taxon>Rhizobiaceae</taxon>
        <taxon>Flavimaribacter</taxon>
    </lineage>
</organism>
<dbReference type="CDD" id="cd06261">
    <property type="entry name" value="TM_PBP2"/>
    <property type="match status" value="2"/>
</dbReference>
<evidence type="ECO:0000256" key="6">
    <source>
        <dbReference type="ARBA" id="ARBA00023136"/>
    </source>
</evidence>
<evidence type="ECO:0000256" key="4">
    <source>
        <dbReference type="ARBA" id="ARBA00022692"/>
    </source>
</evidence>
<evidence type="ECO:0000313" key="10">
    <source>
        <dbReference type="Proteomes" id="UP001196509"/>
    </source>
</evidence>
<dbReference type="Gene3D" id="1.10.3720.10">
    <property type="entry name" value="MetI-like"/>
    <property type="match status" value="2"/>
</dbReference>
<evidence type="ECO:0000256" key="5">
    <source>
        <dbReference type="ARBA" id="ARBA00022989"/>
    </source>
</evidence>
<dbReference type="SUPFAM" id="SSF161098">
    <property type="entry name" value="MetI-like"/>
    <property type="match status" value="2"/>
</dbReference>
<feature type="transmembrane region" description="Helical" evidence="7">
    <location>
        <begin position="244"/>
        <end position="266"/>
    </location>
</feature>
<feature type="transmembrane region" description="Helical" evidence="7">
    <location>
        <begin position="414"/>
        <end position="433"/>
    </location>
</feature>
<reference evidence="9" key="1">
    <citation type="submission" date="2021-08" db="EMBL/GenBank/DDBJ databases">
        <title>Hoeflea bacterium WL0058 sp. nov., isolated from the sediment.</title>
        <authorList>
            <person name="Wang L."/>
            <person name="Zhang D."/>
        </authorList>
    </citation>
    <scope>NUCLEOTIDE SEQUENCE</scope>
    <source>
        <strain evidence="9">WL0058</strain>
    </source>
</reference>
<evidence type="ECO:0000313" key="9">
    <source>
        <dbReference type="EMBL" id="MBW8637454.1"/>
    </source>
</evidence>
<evidence type="ECO:0000256" key="7">
    <source>
        <dbReference type="RuleBase" id="RU363032"/>
    </source>
</evidence>
<dbReference type="Pfam" id="PF00528">
    <property type="entry name" value="BPD_transp_1"/>
    <property type="match status" value="2"/>
</dbReference>
<dbReference type="GO" id="GO:0005886">
    <property type="term" value="C:plasma membrane"/>
    <property type="evidence" value="ECO:0007669"/>
    <property type="project" value="UniProtKB-SubCell"/>
</dbReference>
<feature type="domain" description="ABC transmembrane type-1" evidence="8">
    <location>
        <begin position="60"/>
        <end position="265"/>
    </location>
</feature>
<feature type="transmembrane region" description="Helical" evidence="7">
    <location>
        <begin position="20"/>
        <end position="40"/>
    </location>
</feature>
<accession>A0AAE2ZK66</accession>